<dbReference type="Gene3D" id="1.25.40.10">
    <property type="entry name" value="Tetratricopeptide repeat domain"/>
    <property type="match status" value="2"/>
</dbReference>
<dbReference type="EMBL" id="JAGFNS010000034">
    <property type="protein sequence ID" value="MBO3743033.1"/>
    <property type="molecule type" value="Genomic_DNA"/>
</dbReference>
<comment type="caution">
    <text evidence="8">The sequence shown here is derived from an EMBL/GenBank/DDBJ whole genome shotgun (WGS) entry which is preliminary data.</text>
</comment>
<evidence type="ECO:0000256" key="2">
    <source>
        <dbReference type="ARBA" id="ARBA00023015"/>
    </source>
</evidence>
<evidence type="ECO:0000256" key="5">
    <source>
        <dbReference type="PROSITE-ProRule" id="PRU00339"/>
    </source>
</evidence>
<dbReference type="Pfam" id="PF00486">
    <property type="entry name" value="Trans_reg_C"/>
    <property type="match status" value="1"/>
</dbReference>
<dbReference type="CDD" id="cd15831">
    <property type="entry name" value="BTAD"/>
    <property type="match status" value="1"/>
</dbReference>
<evidence type="ECO:0000313" key="8">
    <source>
        <dbReference type="EMBL" id="MBO3743033.1"/>
    </source>
</evidence>
<evidence type="ECO:0000256" key="3">
    <source>
        <dbReference type="ARBA" id="ARBA00023125"/>
    </source>
</evidence>
<dbReference type="Pfam" id="PF03704">
    <property type="entry name" value="BTAD"/>
    <property type="match status" value="1"/>
</dbReference>
<feature type="domain" description="Bacterial transcriptional activator" evidence="7">
    <location>
        <begin position="99"/>
        <end position="240"/>
    </location>
</feature>
<dbReference type="SUPFAM" id="SSF46894">
    <property type="entry name" value="C-terminal effector domain of the bipartite response regulators"/>
    <property type="match status" value="1"/>
</dbReference>
<feature type="repeat" description="TPR" evidence="5">
    <location>
        <begin position="844"/>
        <end position="877"/>
    </location>
</feature>
<proteinExistence type="inferred from homology"/>
<keyword evidence="9" id="KW-1185">Reference proteome</keyword>
<dbReference type="SUPFAM" id="SSF48452">
    <property type="entry name" value="TPR-like"/>
    <property type="match status" value="2"/>
</dbReference>
<dbReference type="PANTHER" id="PTHR35807:SF1">
    <property type="entry name" value="TRANSCRIPTIONAL REGULATOR REDD"/>
    <property type="match status" value="1"/>
</dbReference>
<protein>
    <submittedName>
        <fullName evidence="8">Tetratricopeptide repeat protein</fullName>
    </submittedName>
</protein>
<keyword evidence="3" id="KW-0238">DNA-binding</keyword>
<dbReference type="Gene3D" id="3.40.50.300">
    <property type="entry name" value="P-loop containing nucleotide triphosphate hydrolases"/>
    <property type="match status" value="1"/>
</dbReference>
<comment type="similarity">
    <text evidence="1">Belongs to the AfsR/DnrI/RedD regulatory family.</text>
</comment>
<dbReference type="SMART" id="SM00862">
    <property type="entry name" value="Trans_reg_C"/>
    <property type="match status" value="1"/>
</dbReference>
<dbReference type="SUPFAM" id="SSF52540">
    <property type="entry name" value="P-loop containing nucleoside triphosphate hydrolases"/>
    <property type="match status" value="1"/>
</dbReference>
<evidence type="ECO:0000256" key="4">
    <source>
        <dbReference type="ARBA" id="ARBA00023163"/>
    </source>
</evidence>
<dbReference type="InterPro" id="IPR016032">
    <property type="entry name" value="Sig_transdc_resp-reg_C-effctor"/>
</dbReference>
<dbReference type="PRINTS" id="PR00364">
    <property type="entry name" value="DISEASERSIST"/>
</dbReference>
<dbReference type="InterPro" id="IPR036388">
    <property type="entry name" value="WH-like_DNA-bd_sf"/>
</dbReference>
<gene>
    <name evidence="8" type="ORF">J5X75_36610</name>
</gene>
<keyword evidence="5" id="KW-0802">TPR repeat</keyword>
<organism evidence="8 9">
    <name type="scientific">Actinoplanes flavus</name>
    <dbReference type="NCBI Taxonomy" id="2820290"/>
    <lineage>
        <taxon>Bacteria</taxon>
        <taxon>Bacillati</taxon>
        <taxon>Actinomycetota</taxon>
        <taxon>Actinomycetes</taxon>
        <taxon>Micromonosporales</taxon>
        <taxon>Micromonosporaceae</taxon>
        <taxon>Actinoplanes</taxon>
    </lineage>
</organism>
<keyword evidence="4" id="KW-0804">Transcription</keyword>
<dbReference type="InterPro" id="IPR011990">
    <property type="entry name" value="TPR-like_helical_dom_sf"/>
</dbReference>
<dbReference type="InterPro" id="IPR051677">
    <property type="entry name" value="AfsR-DnrI-RedD_regulator"/>
</dbReference>
<evidence type="ECO:0000259" key="7">
    <source>
        <dbReference type="SMART" id="SM01043"/>
    </source>
</evidence>
<dbReference type="Pfam" id="PF13424">
    <property type="entry name" value="TPR_12"/>
    <property type="match status" value="2"/>
</dbReference>
<dbReference type="SMART" id="SM01043">
    <property type="entry name" value="BTAD"/>
    <property type="match status" value="1"/>
</dbReference>
<dbReference type="PROSITE" id="PS50005">
    <property type="entry name" value="TPR"/>
    <property type="match status" value="1"/>
</dbReference>
<dbReference type="Proteomes" id="UP000679690">
    <property type="component" value="Unassembled WGS sequence"/>
</dbReference>
<keyword evidence="2" id="KW-0805">Transcription regulation</keyword>
<reference evidence="8 9" key="1">
    <citation type="submission" date="2021-03" db="EMBL/GenBank/DDBJ databases">
        <title>Actinoplanes flavus sp. nov., a novel actinomycete isolated from Coconut Palm rhizosphere soil.</title>
        <authorList>
            <person name="Luo X."/>
        </authorList>
    </citation>
    <scope>NUCLEOTIDE SEQUENCE [LARGE SCALE GENOMIC DNA]</scope>
    <source>
        <strain evidence="8 9">NEAU-H7</strain>
    </source>
</reference>
<evidence type="ECO:0000256" key="1">
    <source>
        <dbReference type="ARBA" id="ARBA00005820"/>
    </source>
</evidence>
<dbReference type="InterPro" id="IPR001867">
    <property type="entry name" value="OmpR/PhoB-type_DNA-bd"/>
</dbReference>
<dbReference type="SMART" id="SM00028">
    <property type="entry name" value="TPR"/>
    <property type="match status" value="4"/>
</dbReference>
<sequence length="930" mass="100181">MAVEFRVLGAIEVCVDGRPADIGHVRQQCVLVALLVEAERAVPIDQLVHRVWGDHPPQRVRSTLHSYLSRLRQVLAPVPEAVIERRAGGYVLAVDPMTVDLHRFRDLVTRARAAGRDEPGVSLLTDALGLWRGEAFATLDTPWLNSVREGLDAERLAAELDRNDLLLGIGRHADLLAGLSAAAAAHPWDERLAGQLMLALYRCGRQAAALDLYQRLRLRLADELGADPSPPLRRLHQQVLTADPALDAPEAATAVSAGVPPAGRRLPLPRQLPASPSTFTGRAAELARLDEIMTASAGRGATVVISAIGGSGGIGKTWLALRWAHDNAHRFPDGQLYVNLRGFDPTTDPVAPAVALRGFLDTLGVAPADIPADTDAQAALYRSLIAHRRILIVLDNARDTATVTPLLPGTSAGAVLVTSRHQLGGLVTTHGARPLALDVLPDADARDLLLRHLGRQRAASDERSVAELVRQCAGLPLALGIIAARAALQPGLSLAALAGELRAAGTRLDALDAGELAVNLRAVLSCSYRALTPEAARLFALLGHTHGPDLSLAAAASLAGTPIGATRSVLHQLTAAHLVHEHVPGRYRMHDLVRLHAVELAAGAEPGREALHRLLDHYLHTAYRAALLLSPHRDPLTLTAARPGTVPTDLADLDAAMLWFTTEHPVLLATIVHAGAAGFDVHACQLPWTLATFFDRRGHWHDWVTAQHEGLEAARRLGARADQAQAHRLLANAYSNLRRYEDAHGHLGCALTLFGELGDDAGRAHVHLDIAMLFDRQGLPREALPHAHRTLELYRAVGTPLKQAVALNAVGWYHSQLGEHREALGYGEEALALSQQAGSPYGQANTWDSLGFAHHHLGEHRQAIACYRQALDLFRDIGDRHAEALVRDHLGDTHHAVGDAATAREEWRQALDTLERLGHPAAGELRAKLR</sequence>
<feature type="domain" description="OmpR/PhoB-type" evidence="6">
    <location>
        <begin position="17"/>
        <end position="92"/>
    </location>
</feature>
<name>A0ABS3UWR7_9ACTN</name>
<evidence type="ECO:0000313" key="9">
    <source>
        <dbReference type="Proteomes" id="UP000679690"/>
    </source>
</evidence>
<dbReference type="PANTHER" id="PTHR35807">
    <property type="entry name" value="TRANSCRIPTIONAL REGULATOR REDD-RELATED"/>
    <property type="match status" value="1"/>
</dbReference>
<dbReference type="InterPro" id="IPR019734">
    <property type="entry name" value="TPR_rpt"/>
</dbReference>
<dbReference type="InterPro" id="IPR005158">
    <property type="entry name" value="BTAD"/>
</dbReference>
<dbReference type="Gene3D" id="1.10.10.10">
    <property type="entry name" value="Winged helix-like DNA-binding domain superfamily/Winged helix DNA-binding domain"/>
    <property type="match status" value="1"/>
</dbReference>
<evidence type="ECO:0000259" key="6">
    <source>
        <dbReference type="SMART" id="SM00862"/>
    </source>
</evidence>
<dbReference type="InterPro" id="IPR027417">
    <property type="entry name" value="P-loop_NTPase"/>
</dbReference>
<dbReference type="RefSeq" id="WP_208472190.1">
    <property type="nucleotide sequence ID" value="NZ_JAGFNS010000034.1"/>
</dbReference>
<accession>A0ABS3UWR7</accession>